<dbReference type="AlphaFoldDB" id="A0AAW9S2G9"/>
<organism evidence="1 2">
    <name type="scientific">Rapidithrix thailandica</name>
    <dbReference type="NCBI Taxonomy" id="413964"/>
    <lineage>
        <taxon>Bacteria</taxon>
        <taxon>Pseudomonadati</taxon>
        <taxon>Bacteroidota</taxon>
        <taxon>Cytophagia</taxon>
        <taxon>Cytophagales</taxon>
        <taxon>Flammeovirgaceae</taxon>
        <taxon>Rapidithrix</taxon>
    </lineage>
</organism>
<name>A0AAW9S2G9_9BACT</name>
<evidence type="ECO:0000313" key="2">
    <source>
        <dbReference type="Proteomes" id="UP001403385"/>
    </source>
</evidence>
<dbReference type="InterPro" id="IPR023214">
    <property type="entry name" value="HAD_sf"/>
</dbReference>
<gene>
    <name evidence="1" type="ORF">AAG747_25855</name>
</gene>
<dbReference type="EMBL" id="JBDKWZ010000022">
    <property type="protein sequence ID" value="MEN7551367.1"/>
    <property type="molecule type" value="Genomic_DNA"/>
</dbReference>
<proteinExistence type="predicted"/>
<evidence type="ECO:0000313" key="1">
    <source>
        <dbReference type="EMBL" id="MEN7551367.1"/>
    </source>
</evidence>
<dbReference type="RefSeq" id="WP_346824148.1">
    <property type="nucleotide sequence ID" value="NZ_JBDKWZ010000022.1"/>
</dbReference>
<dbReference type="SUPFAM" id="SSF56784">
    <property type="entry name" value="HAD-like"/>
    <property type="match status" value="1"/>
</dbReference>
<sequence length="234" mass="26648">MENIQNTFEQIGGTFVTSIQEIARKKKKIKAFLFDWDGVFNAGYKGEGASSLFAEADSMATNLIRFNYWFKHRELPFTGIITGENNQSAIQLSKRERFQAVYFKIKNKADALKDLEERYGVLPEEVCYFFDDVLDLPIAKVCGLRVLLNRTASPVFKAYMINNQLCDYITAHSGGEHGVREAGELLLSIDGSFNTVVEERLAYSENYQQYIAERNAQVPEYFIQEAGAIQPHQL</sequence>
<dbReference type="Proteomes" id="UP001403385">
    <property type="component" value="Unassembled WGS sequence"/>
</dbReference>
<dbReference type="InterPro" id="IPR036412">
    <property type="entry name" value="HAD-like_sf"/>
</dbReference>
<protein>
    <submittedName>
        <fullName evidence="1">Phosphatase</fullName>
    </submittedName>
</protein>
<reference evidence="1 2" key="1">
    <citation type="submission" date="2024-04" db="EMBL/GenBank/DDBJ databases">
        <title>Novel genus in family Flammeovirgaceae.</title>
        <authorList>
            <person name="Nguyen T.H."/>
            <person name="Vuong T.Q."/>
            <person name="Le H."/>
            <person name="Kim S.-G."/>
        </authorList>
    </citation>
    <scope>NUCLEOTIDE SEQUENCE [LARGE SCALE GENOMIC DNA]</scope>
    <source>
        <strain evidence="1 2">JCM 23209</strain>
    </source>
</reference>
<keyword evidence="2" id="KW-1185">Reference proteome</keyword>
<accession>A0AAW9S2G9</accession>
<comment type="caution">
    <text evidence="1">The sequence shown here is derived from an EMBL/GenBank/DDBJ whole genome shotgun (WGS) entry which is preliminary data.</text>
</comment>
<dbReference type="Gene3D" id="3.40.50.1000">
    <property type="entry name" value="HAD superfamily/HAD-like"/>
    <property type="match status" value="1"/>
</dbReference>